<evidence type="ECO:0000313" key="11">
    <source>
        <dbReference type="EMBL" id="STX51615.1"/>
    </source>
</evidence>
<comment type="similarity">
    <text evidence="9 10">Belongs to the TrpA family.</text>
</comment>
<evidence type="ECO:0000256" key="10">
    <source>
        <dbReference type="RuleBase" id="RU003662"/>
    </source>
</evidence>
<proteinExistence type="inferred from homology"/>
<organism evidence="11 12">
    <name type="scientific">Legionella busanensis</name>
    <dbReference type="NCBI Taxonomy" id="190655"/>
    <lineage>
        <taxon>Bacteria</taxon>
        <taxon>Pseudomonadati</taxon>
        <taxon>Pseudomonadota</taxon>
        <taxon>Gammaproteobacteria</taxon>
        <taxon>Legionellales</taxon>
        <taxon>Legionellaceae</taxon>
        <taxon>Legionella</taxon>
    </lineage>
</organism>
<sequence length="269" mass="29687">MSRIEKTISALRANKKKMLSPYLTAGDPYPEATVALMHSLVAASADILELGIPFSDPMAEGPVIQAAMERALRYNITTDDVLTMVEDFRNKDNDTPIVLMGYTNSIEYYGYDCFAKRAKEVGVDGTILVDLPPEEAKEVTAIWDAHDLYSIYLCSPTTTTERMELINQYGRGYLYYVSLKGVTGSNALDLTSVKALYQQRKEQTNLPLMVGFGIKTPAVAAQVAEFADGVIVGAALINQIIEAYQEDKDIYTAGASLIRDMRQAIDKIE</sequence>
<dbReference type="HAMAP" id="MF_00131">
    <property type="entry name" value="Trp_synth_alpha"/>
    <property type="match status" value="1"/>
</dbReference>
<dbReference type="SUPFAM" id="SSF51366">
    <property type="entry name" value="Ribulose-phoshate binding barrel"/>
    <property type="match status" value="1"/>
</dbReference>
<dbReference type="PROSITE" id="PS00167">
    <property type="entry name" value="TRP_SYNTHASE_ALPHA"/>
    <property type="match status" value="1"/>
</dbReference>
<comment type="subunit">
    <text evidence="3 9">Tetramer of two alpha and two beta chains.</text>
</comment>
<feature type="active site" description="Proton acceptor" evidence="9">
    <location>
        <position position="60"/>
    </location>
</feature>
<evidence type="ECO:0000256" key="3">
    <source>
        <dbReference type="ARBA" id="ARBA00011270"/>
    </source>
</evidence>
<dbReference type="InterPro" id="IPR018204">
    <property type="entry name" value="Trp_synthase_alpha_AS"/>
</dbReference>
<evidence type="ECO:0000256" key="9">
    <source>
        <dbReference type="HAMAP-Rule" id="MF_00131"/>
    </source>
</evidence>
<keyword evidence="4 9" id="KW-0028">Amino-acid biosynthesis</keyword>
<accession>A0A378JK58</accession>
<evidence type="ECO:0000313" key="12">
    <source>
        <dbReference type="Proteomes" id="UP000254794"/>
    </source>
</evidence>
<dbReference type="AlphaFoldDB" id="A0A378JK58"/>
<name>A0A378JK58_9GAMM</name>
<dbReference type="Gene3D" id="3.20.20.70">
    <property type="entry name" value="Aldolase class I"/>
    <property type="match status" value="1"/>
</dbReference>
<comment type="pathway">
    <text evidence="2 9">Amino-acid biosynthesis; L-tryptophan biosynthesis; L-tryptophan from chorismate: step 5/5.</text>
</comment>
<gene>
    <name evidence="9 11" type="primary">trpA</name>
    <name evidence="11" type="ORF">NCTC13316_01711</name>
</gene>
<comment type="function">
    <text evidence="1 9">The alpha subunit is responsible for the aldol cleavage of indoleglycerol phosphate to indole and glyceraldehyde 3-phosphate.</text>
</comment>
<dbReference type="NCBIfam" id="TIGR00262">
    <property type="entry name" value="trpA"/>
    <property type="match status" value="1"/>
</dbReference>
<dbReference type="GO" id="GO:0005829">
    <property type="term" value="C:cytosol"/>
    <property type="evidence" value="ECO:0007669"/>
    <property type="project" value="TreeGrafter"/>
</dbReference>
<dbReference type="OrthoDB" id="9804578at2"/>
<dbReference type="GO" id="GO:0004834">
    <property type="term" value="F:tryptophan synthase activity"/>
    <property type="evidence" value="ECO:0007669"/>
    <property type="project" value="UniProtKB-UniRule"/>
</dbReference>
<comment type="catalytic activity">
    <reaction evidence="8 9">
        <text>(1S,2R)-1-C-(indol-3-yl)glycerol 3-phosphate + L-serine = D-glyceraldehyde 3-phosphate + L-tryptophan + H2O</text>
        <dbReference type="Rhea" id="RHEA:10532"/>
        <dbReference type="ChEBI" id="CHEBI:15377"/>
        <dbReference type="ChEBI" id="CHEBI:33384"/>
        <dbReference type="ChEBI" id="CHEBI:57912"/>
        <dbReference type="ChEBI" id="CHEBI:58866"/>
        <dbReference type="ChEBI" id="CHEBI:59776"/>
        <dbReference type="EC" id="4.2.1.20"/>
    </reaction>
</comment>
<dbReference type="CDD" id="cd04724">
    <property type="entry name" value="Tryptophan_synthase_alpha"/>
    <property type="match status" value="1"/>
</dbReference>
<dbReference type="EMBL" id="UGOD01000001">
    <property type="protein sequence ID" value="STX51615.1"/>
    <property type="molecule type" value="Genomic_DNA"/>
</dbReference>
<dbReference type="PANTHER" id="PTHR43406">
    <property type="entry name" value="TRYPTOPHAN SYNTHASE, ALPHA CHAIN"/>
    <property type="match status" value="1"/>
</dbReference>
<feature type="active site" description="Proton acceptor" evidence="9">
    <location>
        <position position="49"/>
    </location>
</feature>
<keyword evidence="5 9" id="KW-0822">Tryptophan biosynthesis</keyword>
<evidence type="ECO:0000256" key="8">
    <source>
        <dbReference type="ARBA" id="ARBA00049047"/>
    </source>
</evidence>
<keyword evidence="7 9" id="KW-0456">Lyase</keyword>
<dbReference type="FunFam" id="3.20.20.70:FF:000037">
    <property type="entry name" value="Tryptophan synthase alpha chain"/>
    <property type="match status" value="1"/>
</dbReference>
<evidence type="ECO:0000256" key="6">
    <source>
        <dbReference type="ARBA" id="ARBA00023141"/>
    </source>
</evidence>
<protein>
    <recommendedName>
        <fullName evidence="9">Tryptophan synthase alpha chain</fullName>
        <ecNumber evidence="9">4.2.1.20</ecNumber>
    </recommendedName>
</protein>
<keyword evidence="12" id="KW-1185">Reference proteome</keyword>
<evidence type="ECO:0000256" key="1">
    <source>
        <dbReference type="ARBA" id="ARBA00003365"/>
    </source>
</evidence>
<dbReference type="InterPro" id="IPR013785">
    <property type="entry name" value="Aldolase_TIM"/>
</dbReference>
<evidence type="ECO:0000256" key="5">
    <source>
        <dbReference type="ARBA" id="ARBA00022822"/>
    </source>
</evidence>
<dbReference type="RefSeq" id="WP_115331240.1">
    <property type="nucleotide sequence ID" value="NZ_CAAAHP010000002.1"/>
</dbReference>
<dbReference type="UniPathway" id="UPA00035">
    <property type="reaction ID" value="UER00044"/>
</dbReference>
<dbReference type="Pfam" id="PF00290">
    <property type="entry name" value="Trp_syntA"/>
    <property type="match status" value="1"/>
</dbReference>
<dbReference type="PANTHER" id="PTHR43406:SF1">
    <property type="entry name" value="TRYPTOPHAN SYNTHASE ALPHA CHAIN, CHLOROPLASTIC"/>
    <property type="match status" value="1"/>
</dbReference>
<dbReference type="EC" id="4.2.1.20" evidence="9"/>
<dbReference type="Proteomes" id="UP000254794">
    <property type="component" value="Unassembled WGS sequence"/>
</dbReference>
<evidence type="ECO:0000256" key="2">
    <source>
        <dbReference type="ARBA" id="ARBA00004733"/>
    </source>
</evidence>
<evidence type="ECO:0000256" key="4">
    <source>
        <dbReference type="ARBA" id="ARBA00022605"/>
    </source>
</evidence>
<reference evidence="11 12" key="1">
    <citation type="submission" date="2018-06" db="EMBL/GenBank/DDBJ databases">
        <authorList>
            <consortium name="Pathogen Informatics"/>
            <person name="Doyle S."/>
        </authorList>
    </citation>
    <scope>NUCLEOTIDE SEQUENCE [LARGE SCALE GENOMIC DNA]</scope>
    <source>
        <strain evidence="11 12">NCTC13316</strain>
    </source>
</reference>
<dbReference type="InterPro" id="IPR011060">
    <property type="entry name" value="RibuloseP-bd_barrel"/>
</dbReference>
<dbReference type="InterPro" id="IPR002028">
    <property type="entry name" value="Trp_synthase_suA"/>
</dbReference>
<evidence type="ECO:0000256" key="7">
    <source>
        <dbReference type="ARBA" id="ARBA00023239"/>
    </source>
</evidence>
<keyword evidence="6 9" id="KW-0057">Aromatic amino acid biosynthesis</keyword>